<feature type="domain" description="HIT" evidence="5">
    <location>
        <begin position="36"/>
        <end position="143"/>
    </location>
</feature>
<dbReference type="PANTHER" id="PTHR46648:SF1">
    <property type="entry name" value="ADENOSINE 5'-MONOPHOSPHORAMIDASE HNT1"/>
    <property type="match status" value="1"/>
</dbReference>
<dbReference type="GO" id="GO:0009117">
    <property type="term" value="P:nucleotide metabolic process"/>
    <property type="evidence" value="ECO:0007669"/>
    <property type="project" value="TreeGrafter"/>
</dbReference>
<proteinExistence type="predicted"/>
<dbReference type="GeneID" id="95355051"/>
<dbReference type="InterPro" id="IPR001310">
    <property type="entry name" value="Histidine_triad_HIT"/>
</dbReference>
<evidence type="ECO:0000313" key="6">
    <source>
        <dbReference type="EMBL" id="GHH76139.1"/>
    </source>
</evidence>
<comment type="caution">
    <text evidence="6">The sequence shown here is derived from an EMBL/GenBank/DDBJ whole genome shotgun (WGS) entry which is preliminary data.</text>
</comment>
<dbReference type="PROSITE" id="PS51084">
    <property type="entry name" value="HIT_2"/>
    <property type="match status" value="1"/>
</dbReference>
<dbReference type="Pfam" id="PF01230">
    <property type="entry name" value="HIT"/>
    <property type="match status" value="1"/>
</dbReference>
<feature type="active site" description="Tele-AMP-histidine intermediate" evidence="1">
    <location>
        <position position="130"/>
    </location>
</feature>
<gene>
    <name evidence="6" type="ORF">GCM10018781_46690</name>
</gene>
<evidence type="ECO:0000256" key="3">
    <source>
        <dbReference type="PROSITE-ProRule" id="PRU00464"/>
    </source>
</evidence>
<reference evidence="6" key="1">
    <citation type="journal article" date="2014" name="Int. J. Syst. Evol. Microbiol.">
        <title>Complete genome sequence of Corynebacterium casei LMG S-19264T (=DSM 44701T), isolated from a smear-ripened cheese.</title>
        <authorList>
            <consortium name="US DOE Joint Genome Institute (JGI-PGF)"/>
            <person name="Walter F."/>
            <person name="Albersmeier A."/>
            <person name="Kalinowski J."/>
            <person name="Ruckert C."/>
        </authorList>
    </citation>
    <scope>NUCLEOTIDE SEQUENCE</scope>
    <source>
        <strain evidence="6">JCM 4646</strain>
    </source>
</reference>
<dbReference type="Gene3D" id="3.30.428.10">
    <property type="entry name" value="HIT-like"/>
    <property type="match status" value="1"/>
</dbReference>
<dbReference type="SUPFAM" id="SSF54197">
    <property type="entry name" value="HIT-like"/>
    <property type="match status" value="1"/>
</dbReference>
<feature type="short sequence motif" description="Histidine triad motif" evidence="2 3">
    <location>
        <begin position="128"/>
        <end position="132"/>
    </location>
</feature>
<sequence>MSDRPAGGPADRTEAGPRSAFDPVAYRERARSGPCFICAMLAGEPGYEHRIVYDDGTHVAFLDRYPTLPGKLLVVPRAHVEDAVRGFSEEAYLALQAAVHRVASALARVVPAERLYLLSLGSNQGYAHVHWHVAALPPGVPYERQEYYALMTGTQGVLAVDEEEADRLAAALRHRLGRAADGAARPARGGG</sequence>
<evidence type="ECO:0000313" key="7">
    <source>
        <dbReference type="Proteomes" id="UP000617734"/>
    </source>
</evidence>
<evidence type="ECO:0000256" key="2">
    <source>
        <dbReference type="PIRSR" id="PIRSR601310-3"/>
    </source>
</evidence>
<dbReference type="RefSeq" id="WP_229927678.1">
    <property type="nucleotide sequence ID" value="NZ_BNBO01000028.1"/>
</dbReference>
<evidence type="ECO:0000256" key="1">
    <source>
        <dbReference type="PIRSR" id="PIRSR601310-1"/>
    </source>
</evidence>
<dbReference type="InterPro" id="IPR036265">
    <property type="entry name" value="HIT-like_sf"/>
</dbReference>
<organism evidence="6 7">
    <name type="scientific">Kitasatospora indigofera</name>
    <dbReference type="NCBI Taxonomy" id="67307"/>
    <lineage>
        <taxon>Bacteria</taxon>
        <taxon>Bacillati</taxon>
        <taxon>Actinomycetota</taxon>
        <taxon>Actinomycetes</taxon>
        <taxon>Kitasatosporales</taxon>
        <taxon>Streptomycetaceae</taxon>
        <taxon>Kitasatospora</taxon>
    </lineage>
</organism>
<dbReference type="GO" id="GO:0003824">
    <property type="term" value="F:catalytic activity"/>
    <property type="evidence" value="ECO:0007669"/>
    <property type="project" value="InterPro"/>
</dbReference>
<keyword evidence="7" id="KW-1185">Reference proteome</keyword>
<dbReference type="EMBL" id="BNBO01000028">
    <property type="protein sequence ID" value="GHH76139.1"/>
    <property type="molecule type" value="Genomic_DNA"/>
</dbReference>
<evidence type="ECO:0000256" key="4">
    <source>
        <dbReference type="SAM" id="MobiDB-lite"/>
    </source>
</evidence>
<dbReference type="Proteomes" id="UP000617734">
    <property type="component" value="Unassembled WGS sequence"/>
</dbReference>
<reference evidence="6" key="2">
    <citation type="submission" date="2020-09" db="EMBL/GenBank/DDBJ databases">
        <authorList>
            <person name="Sun Q."/>
            <person name="Ohkuma M."/>
        </authorList>
    </citation>
    <scope>NUCLEOTIDE SEQUENCE</scope>
    <source>
        <strain evidence="6">JCM 4646</strain>
    </source>
</reference>
<evidence type="ECO:0000259" key="5">
    <source>
        <dbReference type="PROSITE" id="PS51084"/>
    </source>
</evidence>
<dbReference type="AlphaFoldDB" id="A0A919G1Y8"/>
<protein>
    <recommendedName>
        <fullName evidence="5">HIT domain-containing protein</fullName>
    </recommendedName>
</protein>
<name>A0A919G1Y8_9ACTN</name>
<dbReference type="InterPro" id="IPR011146">
    <property type="entry name" value="HIT-like"/>
</dbReference>
<feature type="region of interest" description="Disordered" evidence="4">
    <location>
        <begin position="1"/>
        <end position="21"/>
    </location>
</feature>
<dbReference type="PANTHER" id="PTHR46648">
    <property type="entry name" value="HIT FAMILY PROTEIN 1"/>
    <property type="match status" value="1"/>
</dbReference>
<accession>A0A919G1Y8</accession>